<keyword evidence="1" id="KW-0812">Transmembrane</keyword>
<proteinExistence type="predicted"/>
<dbReference type="EMBL" id="IACJ01108791">
    <property type="protein sequence ID" value="LAA54485.1"/>
    <property type="molecule type" value="Transcribed_RNA"/>
</dbReference>
<keyword evidence="1" id="KW-1133">Transmembrane helix</keyword>
<name>A0A2D4G407_MICCO</name>
<organism evidence="2">
    <name type="scientific">Micrurus corallinus</name>
    <name type="common">Brazilian coral snake</name>
    <dbReference type="NCBI Taxonomy" id="54390"/>
    <lineage>
        <taxon>Eukaryota</taxon>
        <taxon>Metazoa</taxon>
        <taxon>Chordata</taxon>
        <taxon>Craniata</taxon>
        <taxon>Vertebrata</taxon>
        <taxon>Euteleostomi</taxon>
        <taxon>Lepidosauria</taxon>
        <taxon>Squamata</taxon>
        <taxon>Bifurcata</taxon>
        <taxon>Unidentata</taxon>
        <taxon>Episquamata</taxon>
        <taxon>Toxicofera</taxon>
        <taxon>Serpentes</taxon>
        <taxon>Colubroidea</taxon>
        <taxon>Elapidae</taxon>
        <taxon>Elapinae</taxon>
        <taxon>Micrurus</taxon>
    </lineage>
</organism>
<keyword evidence="1" id="KW-0472">Membrane</keyword>
<evidence type="ECO:0000313" key="2">
    <source>
        <dbReference type="EMBL" id="LAA54485.1"/>
    </source>
</evidence>
<protein>
    <submittedName>
        <fullName evidence="2">Uncharacterized protein</fullName>
    </submittedName>
</protein>
<evidence type="ECO:0000256" key="1">
    <source>
        <dbReference type="SAM" id="Phobius"/>
    </source>
</evidence>
<reference evidence="2" key="2">
    <citation type="submission" date="2017-11" db="EMBL/GenBank/DDBJ databases">
        <title>Coralsnake Venomics: Analyses of Venom Gland Transcriptomes and Proteomes of Six Brazilian Taxa.</title>
        <authorList>
            <person name="Aird S.D."/>
            <person name="Jorge da Silva N."/>
            <person name="Qiu L."/>
            <person name="Villar-Briones A."/>
            <person name="Aparecida-Saddi V."/>
            <person name="Campos-Telles M.P."/>
            <person name="Grau M."/>
            <person name="Mikheyev A.S."/>
        </authorList>
    </citation>
    <scope>NUCLEOTIDE SEQUENCE</scope>
    <source>
        <tissue evidence="2">Venom_gland</tissue>
    </source>
</reference>
<reference evidence="2" key="1">
    <citation type="submission" date="2017-07" db="EMBL/GenBank/DDBJ databases">
        <authorList>
            <person name="Mikheyev A."/>
            <person name="Grau M."/>
        </authorList>
    </citation>
    <scope>NUCLEOTIDE SEQUENCE</scope>
    <source>
        <tissue evidence="2">Venom_gland</tissue>
    </source>
</reference>
<feature type="transmembrane region" description="Helical" evidence="1">
    <location>
        <begin position="50"/>
        <end position="70"/>
    </location>
</feature>
<sequence>MHSLWCLRLVGLSKSIKVGSLIPKNKLPGWGMRDGCSEQDRLFLCYPNQYVAFESPVTFISWGFLFLYLLKQRRKCLCNEPSYSNELIPSIAIQSLWDNGR</sequence>
<accession>A0A2D4G407</accession>
<dbReference type="AlphaFoldDB" id="A0A2D4G407"/>